<proteinExistence type="predicted"/>
<feature type="domain" description="Cytochrome c" evidence="5">
    <location>
        <begin position="287"/>
        <end position="416"/>
    </location>
</feature>
<evidence type="ECO:0000256" key="3">
    <source>
        <dbReference type="ARBA" id="ARBA00023004"/>
    </source>
</evidence>
<name>A0A2L0EUC6_SORCE</name>
<dbReference type="GO" id="GO:0004130">
    <property type="term" value="F:cytochrome-c peroxidase activity"/>
    <property type="evidence" value="ECO:0007669"/>
    <property type="project" value="TreeGrafter"/>
</dbReference>
<dbReference type="GO" id="GO:0046872">
    <property type="term" value="F:metal ion binding"/>
    <property type="evidence" value="ECO:0007669"/>
    <property type="project" value="UniProtKB-KW"/>
</dbReference>
<dbReference type="PANTHER" id="PTHR30600">
    <property type="entry name" value="CYTOCHROME C PEROXIDASE-RELATED"/>
    <property type="match status" value="1"/>
</dbReference>
<dbReference type="InterPro" id="IPR051395">
    <property type="entry name" value="Cytochrome_c_Peroxidase/MauG"/>
</dbReference>
<feature type="domain" description="Cytochrome c" evidence="5">
    <location>
        <begin position="56"/>
        <end position="181"/>
    </location>
</feature>
<dbReference type="GO" id="GO:0009055">
    <property type="term" value="F:electron transfer activity"/>
    <property type="evidence" value="ECO:0007669"/>
    <property type="project" value="InterPro"/>
</dbReference>
<dbReference type="Gene3D" id="1.10.760.10">
    <property type="entry name" value="Cytochrome c-like domain"/>
    <property type="match status" value="1"/>
</dbReference>
<dbReference type="Pfam" id="PF06537">
    <property type="entry name" value="DHOR"/>
    <property type="match status" value="1"/>
</dbReference>
<dbReference type="PROSITE" id="PS51257">
    <property type="entry name" value="PROKAR_LIPOPROTEIN"/>
    <property type="match status" value="1"/>
</dbReference>
<dbReference type="EMBL" id="CP012673">
    <property type="protein sequence ID" value="AUX42897.1"/>
    <property type="molecule type" value="Genomic_DNA"/>
</dbReference>
<evidence type="ECO:0000259" key="5">
    <source>
        <dbReference type="PROSITE" id="PS51007"/>
    </source>
</evidence>
<dbReference type="AlphaFoldDB" id="A0A2L0EUC6"/>
<dbReference type="GO" id="GO:0020037">
    <property type="term" value="F:heme binding"/>
    <property type="evidence" value="ECO:0007669"/>
    <property type="project" value="InterPro"/>
</dbReference>
<protein>
    <recommendedName>
        <fullName evidence="5">Cytochrome c domain-containing protein</fullName>
    </recommendedName>
</protein>
<sequence length="416" mass="44400">MLDMPRCAALLGIPFILTLVGCGSESVPDDPLAGLQLIGDDLSDIPLKGSSAEQVARFKEGDALFDFVFRERDGLGPLYIRTSCAGCHEGAARGPGAVQKMVLVEADGVTPAADQAVLPYGNTMRPYGVGGAKTLSLPEAAETLTLKLSQRLGPPVFGRGYMEAVDDAEIERVAAEQAARGDAIRGRINRVVYHSRKNADEAFHAHDEGEENLIGRFGFKARVATLDDFTADAYQGDMGITSPLRPHELPNPDGLTDDAKPGEDVLLDTVNAVADYMRLLEIPRRAPADPVGEALFAELDCAACHVPSLRTRADYPIAQLAGIDAPVYTDFLLHDLGPDLADGLADESASSTSWRTAPLIGLRHSTAYLHDGRARTIEQAILLHDGPGSEAAASVAAFRALSYEDRAALIDFVRSL</sequence>
<accession>A0A2L0EUC6</accession>
<dbReference type="PANTHER" id="PTHR30600:SF4">
    <property type="entry name" value="CYTOCHROME C DOMAIN-CONTAINING PROTEIN"/>
    <property type="match status" value="1"/>
</dbReference>
<dbReference type="InterPro" id="IPR009056">
    <property type="entry name" value="Cyt_c-like_dom"/>
</dbReference>
<keyword evidence="2 4" id="KW-0479">Metal-binding</keyword>
<evidence type="ECO:0000313" key="7">
    <source>
        <dbReference type="Proteomes" id="UP000238348"/>
    </source>
</evidence>
<gene>
    <name evidence="6" type="ORF">SOCE26_043350</name>
</gene>
<evidence type="ECO:0000313" key="6">
    <source>
        <dbReference type="EMBL" id="AUX42897.1"/>
    </source>
</evidence>
<keyword evidence="1 4" id="KW-0349">Heme</keyword>
<dbReference type="SUPFAM" id="SSF46626">
    <property type="entry name" value="Cytochrome c"/>
    <property type="match status" value="1"/>
</dbReference>
<reference evidence="6 7" key="1">
    <citation type="submission" date="2015-09" db="EMBL/GenBank/DDBJ databases">
        <title>Sorangium comparison.</title>
        <authorList>
            <person name="Zaburannyi N."/>
            <person name="Bunk B."/>
            <person name="Overmann J."/>
            <person name="Mueller R."/>
        </authorList>
    </citation>
    <scope>NUCLEOTIDE SEQUENCE [LARGE SCALE GENOMIC DNA]</scope>
    <source>
        <strain evidence="6 7">So ce26</strain>
    </source>
</reference>
<dbReference type="Proteomes" id="UP000238348">
    <property type="component" value="Chromosome"/>
</dbReference>
<dbReference type="PROSITE" id="PS51007">
    <property type="entry name" value="CYTC"/>
    <property type="match status" value="2"/>
</dbReference>
<evidence type="ECO:0000256" key="4">
    <source>
        <dbReference type="PROSITE-ProRule" id="PRU00433"/>
    </source>
</evidence>
<dbReference type="InterPro" id="IPR036909">
    <property type="entry name" value="Cyt_c-like_dom_sf"/>
</dbReference>
<organism evidence="6 7">
    <name type="scientific">Sorangium cellulosum</name>
    <name type="common">Polyangium cellulosum</name>
    <dbReference type="NCBI Taxonomy" id="56"/>
    <lineage>
        <taxon>Bacteria</taxon>
        <taxon>Pseudomonadati</taxon>
        <taxon>Myxococcota</taxon>
        <taxon>Polyangia</taxon>
        <taxon>Polyangiales</taxon>
        <taxon>Polyangiaceae</taxon>
        <taxon>Sorangium</taxon>
    </lineage>
</organism>
<dbReference type="InterPro" id="IPR010538">
    <property type="entry name" value="DHOR"/>
</dbReference>
<evidence type="ECO:0000256" key="1">
    <source>
        <dbReference type="ARBA" id="ARBA00022617"/>
    </source>
</evidence>
<evidence type="ECO:0000256" key="2">
    <source>
        <dbReference type="ARBA" id="ARBA00022723"/>
    </source>
</evidence>
<keyword evidence="3 4" id="KW-0408">Iron</keyword>